<organism evidence="3 4">
    <name type="scientific">Brevibacterium casei</name>
    <dbReference type="NCBI Taxonomy" id="33889"/>
    <lineage>
        <taxon>Bacteria</taxon>
        <taxon>Bacillati</taxon>
        <taxon>Actinomycetota</taxon>
        <taxon>Actinomycetes</taxon>
        <taxon>Micrococcales</taxon>
        <taxon>Brevibacteriaceae</taxon>
        <taxon>Brevibacterium</taxon>
    </lineage>
</organism>
<reference evidence="3 4" key="1">
    <citation type="submission" date="2020-12" db="EMBL/GenBank/DDBJ databases">
        <title>FDA dAtabase for Regulatory Grade micrObial Sequences (FDA-ARGOS): Supporting development and validation of Infectious Disease Dx tests.</title>
        <authorList>
            <person name="Sproer C."/>
            <person name="Gronow S."/>
            <person name="Severitt S."/>
            <person name="Schroder I."/>
            <person name="Tallon L."/>
            <person name="Sadzewicz L."/>
            <person name="Zhao X."/>
            <person name="Boylan J."/>
            <person name="Ott S."/>
            <person name="Bowen H."/>
            <person name="Vavikolanu K."/>
            <person name="Mehta A."/>
            <person name="Aluvathingal J."/>
            <person name="Nadendla S."/>
            <person name="Lowell S."/>
            <person name="Myers T."/>
            <person name="Yan Y."/>
            <person name="Sichtig H."/>
        </authorList>
    </citation>
    <scope>NUCLEOTIDE SEQUENCE [LARGE SCALE GENOMIC DNA]</scope>
    <source>
        <strain evidence="3 4">FDAARGOS_990</strain>
    </source>
</reference>
<dbReference type="EMBL" id="CP065989">
    <property type="protein sequence ID" value="QQB13034.1"/>
    <property type="molecule type" value="Genomic_DNA"/>
</dbReference>
<dbReference type="RefSeq" id="WP_198498264.1">
    <property type="nucleotide sequence ID" value="NZ_CP065989.1"/>
</dbReference>
<feature type="compositionally biased region" description="Polar residues" evidence="1">
    <location>
        <begin position="27"/>
        <end position="37"/>
    </location>
</feature>
<name>A0A7T3ZWN0_9MICO</name>
<feature type="region of interest" description="Disordered" evidence="1">
    <location>
        <begin position="22"/>
        <end position="49"/>
    </location>
</feature>
<feature type="chain" id="PRO_5038429943" description="Septum formation-related domain-containing protein" evidence="2">
    <location>
        <begin position="23"/>
        <end position="287"/>
    </location>
</feature>
<accession>A0A7T3ZWN0</accession>
<evidence type="ECO:0000313" key="4">
    <source>
        <dbReference type="Proteomes" id="UP000595374"/>
    </source>
</evidence>
<dbReference type="AlphaFoldDB" id="A0A7T3ZWN0"/>
<proteinExistence type="predicted"/>
<sequence length="287" mass="30537">MKRTTAIVSLVAVLVLSGCTRGGEDTSAPQPGPTSATEAGKPAPTDDETLVDEDSLPVGHCGVAPAPMTDQAIYQGTQDTDCDEARTALEALARGEGDDSEHVAGHGTIVDGWECLFPMDSEVADYDITLSCDKDEQRFVVRPASLDVPAGYHVLPWEYEGTATGAAGLYFTTESRKHHCSFQEDLLGCDNHSFPEDLPPVTYQGQQQQPTAIVLTSTGGPRFEAYGDPTFTQFSDAGEWGADTAVLPYGDLLIAYGIACTTDADREVVCTNGDHGFAISSRDYSLS</sequence>
<gene>
    <name evidence="3" type="ORF">I6H47_09130</name>
</gene>
<protein>
    <recommendedName>
        <fullName evidence="5">Septum formation-related domain-containing protein</fullName>
    </recommendedName>
</protein>
<evidence type="ECO:0000256" key="2">
    <source>
        <dbReference type="SAM" id="SignalP"/>
    </source>
</evidence>
<evidence type="ECO:0008006" key="5">
    <source>
        <dbReference type="Google" id="ProtNLM"/>
    </source>
</evidence>
<dbReference type="PROSITE" id="PS51257">
    <property type="entry name" value="PROKAR_LIPOPROTEIN"/>
    <property type="match status" value="1"/>
</dbReference>
<keyword evidence="2" id="KW-0732">Signal</keyword>
<dbReference type="Proteomes" id="UP000595374">
    <property type="component" value="Chromosome"/>
</dbReference>
<evidence type="ECO:0000256" key="1">
    <source>
        <dbReference type="SAM" id="MobiDB-lite"/>
    </source>
</evidence>
<evidence type="ECO:0000313" key="3">
    <source>
        <dbReference type="EMBL" id="QQB13034.1"/>
    </source>
</evidence>
<feature type="signal peptide" evidence="2">
    <location>
        <begin position="1"/>
        <end position="22"/>
    </location>
</feature>